<evidence type="ECO:0000259" key="4">
    <source>
        <dbReference type="Pfam" id="PF21984"/>
    </source>
</evidence>
<dbReference type="RefSeq" id="WP_137602088.1">
    <property type="nucleotide sequence ID" value="NZ_BJEB01000030.1"/>
</dbReference>
<evidence type="ECO:0000313" key="5">
    <source>
        <dbReference type="EMBL" id="QER67390.1"/>
    </source>
</evidence>
<organism evidence="5 6">
    <name type="scientific">Paucilactobacillus nenjiangensis</name>
    <dbReference type="NCBI Taxonomy" id="1296540"/>
    <lineage>
        <taxon>Bacteria</taxon>
        <taxon>Bacillati</taxon>
        <taxon>Bacillota</taxon>
        <taxon>Bacilli</taxon>
        <taxon>Lactobacillales</taxon>
        <taxon>Lactobacillaceae</taxon>
        <taxon>Paucilactobacillus</taxon>
    </lineage>
</organism>
<feature type="domain" description="DnaB/C C-terminal" evidence="3">
    <location>
        <begin position="131"/>
        <end position="202"/>
    </location>
</feature>
<feature type="region of interest" description="Disordered" evidence="2">
    <location>
        <begin position="208"/>
        <end position="237"/>
    </location>
</feature>
<dbReference type="InterPro" id="IPR006343">
    <property type="entry name" value="DnaB/C_C"/>
</dbReference>
<keyword evidence="6" id="KW-1185">Reference proteome</keyword>
<dbReference type="InterPro" id="IPR036388">
    <property type="entry name" value="WH-like_DNA-bd_sf"/>
</dbReference>
<evidence type="ECO:0000259" key="3">
    <source>
        <dbReference type="Pfam" id="PF07261"/>
    </source>
</evidence>
<feature type="domain" description="DnaD N-terminal" evidence="4">
    <location>
        <begin position="20"/>
        <end position="116"/>
    </location>
</feature>
<dbReference type="Proteomes" id="UP000325295">
    <property type="component" value="Chromosome"/>
</dbReference>
<dbReference type="OrthoDB" id="9770238at2"/>
<dbReference type="AlphaFoldDB" id="A0A5P1X0H6"/>
<sequence length="237" mass="27490">MDKASNAHKWLSAGQTVVNDLILHDYRKLGMSTTQFMVYLELKSYLDKGIVSPDINLIAEHLGSEPAQIYEIMHEMIQQKLMTHDTTTDAYGKQSESYSFDNLILRVLGLEQAEVTKQTRAEVENQREQVFNKIEVEFGRPLTPMEMEVVAKWIDEENYSMNLITQALQEAVMNQAWSLKYMDRILSSWDRQNIRTVQQVEQLQANRFEAKQKAKGETKSKTPKPKIPIYKISQQDE</sequence>
<evidence type="ECO:0000313" key="6">
    <source>
        <dbReference type="Proteomes" id="UP000325295"/>
    </source>
</evidence>
<dbReference type="PANTHER" id="PTHR37293:SF6">
    <property type="entry name" value="DNA REPLICATION PROTEIN DNAD"/>
    <property type="match status" value="1"/>
</dbReference>
<dbReference type="Pfam" id="PF07261">
    <property type="entry name" value="DnaB_2"/>
    <property type="match status" value="1"/>
</dbReference>
<dbReference type="SUPFAM" id="SSF158499">
    <property type="entry name" value="DnaD domain-like"/>
    <property type="match status" value="1"/>
</dbReference>
<gene>
    <name evidence="5" type="ORF">F0161_05665</name>
</gene>
<dbReference type="NCBIfam" id="TIGR01446">
    <property type="entry name" value="DnaD_dom"/>
    <property type="match status" value="1"/>
</dbReference>
<name>A0A5P1X0H6_9LACO</name>
<dbReference type="InterPro" id="IPR053843">
    <property type="entry name" value="DnaD_N"/>
</dbReference>
<accession>A0A5P1X0H6</accession>
<evidence type="ECO:0000256" key="2">
    <source>
        <dbReference type="SAM" id="MobiDB-lite"/>
    </source>
</evidence>
<feature type="compositionally biased region" description="Low complexity" evidence="2">
    <location>
        <begin position="227"/>
        <end position="237"/>
    </location>
</feature>
<dbReference type="Pfam" id="PF21984">
    <property type="entry name" value="DnaD_N"/>
    <property type="match status" value="1"/>
</dbReference>
<proteinExistence type="inferred from homology"/>
<dbReference type="InterPro" id="IPR053162">
    <property type="entry name" value="DnaD"/>
</dbReference>
<feature type="compositionally biased region" description="Basic and acidic residues" evidence="2">
    <location>
        <begin position="208"/>
        <end position="220"/>
    </location>
</feature>
<evidence type="ECO:0000256" key="1">
    <source>
        <dbReference type="ARBA" id="ARBA00093462"/>
    </source>
</evidence>
<dbReference type="PANTHER" id="PTHR37293">
    <property type="entry name" value="PHAGE REPLICATION PROTEIN-RELATED"/>
    <property type="match status" value="1"/>
</dbReference>
<reference evidence="5 6" key="1">
    <citation type="submission" date="2019-09" db="EMBL/GenBank/DDBJ databases">
        <title>Complete Genome Sequence of Lactobacillus nenjiangensis SH-Y15, isolated from sauerkraut.</title>
        <authorList>
            <person name="Yang H."/>
        </authorList>
    </citation>
    <scope>NUCLEOTIDE SEQUENCE [LARGE SCALE GENOMIC DNA]</scope>
    <source>
        <strain evidence="5 6">SH-Y15</strain>
    </source>
</reference>
<dbReference type="KEGG" id="lnn:F0161_05665"/>
<dbReference type="Gene3D" id="1.10.10.10">
    <property type="entry name" value="Winged helix-like DNA-binding domain superfamily/Winged helix DNA-binding domain"/>
    <property type="match status" value="1"/>
</dbReference>
<dbReference type="Gene3D" id="1.10.10.630">
    <property type="entry name" value="DnaD domain-like"/>
    <property type="match status" value="1"/>
</dbReference>
<dbReference type="EMBL" id="CP043939">
    <property type="protein sequence ID" value="QER67390.1"/>
    <property type="molecule type" value="Genomic_DNA"/>
</dbReference>
<protein>
    <submittedName>
        <fullName evidence="5">DnaD domain protein</fullName>
    </submittedName>
</protein>
<dbReference type="InterPro" id="IPR034829">
    <property type="entry name" value="DnaD-like_sf"/>
</dbReference>
<comment type="similarity">
    <text evidence="1">Belongs to the DnaB/DnaD family.</text>
</comment>